<evidence type="ECO:0000313" key="9">
    <source>
        <dbReference type="Proteomes" id="UP000192277"/>
    </source>
</evidence>
<evidence type="ECO:0000256" key="1">
    <source>
        <dbReference type="ARBA" id="ARBA00004781"/>
    </source>
</evidence>
<keyword evidence="6" id="KW-0560">Oxidoreductase</keyword>
<dbReference type="InterPro" id="IPR029903">
    <property type="entry name" value="RmlD-like-bd"/>
</dbReference>
<proteinExistence type="inferred from homology"/>
<accession>A0ABX3P579</accession>
<feature type="domain" description="RmlD-like substrate binding" evidence="7">
    <location>
        <begin position="5"/>
        <end position="148"/>
    </location>
</feature>
<dbReference type="InterPro" id="IPR005913">
    <property type="entry name" value="dTDP_dehydrorham_reduct"/>
</dbReference>
<dbReference type="PANTHER" id="PTHR10491">
    <property type="entry name" value="DTDP-4-DEHYDRORHAMNOSE REDUCTASE"/>
    <property type="match status" value="1"/>
</dbReference>
<organism evidence="8 9">
    <name type="scientific">Niastella koreensis</name>
    <dbReference type="NCBI Taxonomy" id="354356"/>
    <lineage>
        <taxon>Bacteria</taxon>
        <taxon>Pseudomonadati</taxon>
        <taxon>Bacteroidota</taxon>
        <taxon>Chitinophagia</taxon>
        <taxon>Chitinophagales</taxon>
        <taxon>Chitinophagaceae</taxon>
        <taxon>Niastella</taxon>
    </lineage>
</organism>
<keyword evidence="6" id="KW-0521">NADP</keyword>
<evidence type="ECO:0000259" key="7">
    <source>
        <dbReference type="Pfam" id="PF04321"/>
    </source>
</evidence>
<dbReference type="PANTHER" id="PTHR10491:SF4">
    <property type="entry name" value="METHIONINE ADENOSYLTRANSFERASE 2 SUBUNIT BETA"/>
    <property type="match status" value="1"/>
</dbReference>
<evidence type="ECO:0000256" key="4">
    <source>
        <dbReference type="ARBA" id="ARBA00017099"/>
    </source>
</evidence>
<comment type="caution">
    <text evidence="8">The sequence shown here is derived from an EMBL/GenBank/DDBJ whole genome shotgun (WGS) entry which is preliminary data.</text>
</comment>
<comment type="catalytic activity">
    <reaction evidence="5">
        <text>dTDP-beta-L-rhamnose + NADP(+) = dTDP-4-dehydro-beta-L-rhamnose + NADPH + H(+)</text>
        <dbReference type="Rhea" id="RHEA:21796"/>
        <dbReference type="ChEBI" id="CHEBI:15378"/>
        <dbReference type="ChEBI" id="CHEBI:57510"/>
        <dbReference type="ChEBI" id="CHEBI:57783"/>
        <dbReference type="ChEBI" id="CHEBI:58349"/>
        <dbReference type="ChEBI" id="CHEBI:62830"/>
        <dbReference type="EC" id="1.1.1.133"/>
    </reaction>
</comment>
<protein>
    <recommendedName>
        <fullName evidence="4 6">dTDP-4-dehydrorhamnose reductase</fullName>
        <ecNumber evidence="3 6">1.1.1.133</ecNumber>
    </recommendedName>
</protein>
<dbReference type="Proteomes" id="UP000192277">
    <property type="component" value="Unassembled WGS sequence"/>
</dbReference>
<gene>
    <name evidence="8" type="ORF">A4D02_03060</name>
</gene>
<evidence type="ECO:0000256" key="5">
    <source>
        <dbReference type="ARBA" id="ARBA00048200"/>
    </source>
</evidence>
<dbReference type="RefSeq" id="WP_014222897.1">
    <property type="nucleotide sequence ID" value="NZ_LWBO01000001.1"/>
</dbReference>
<dbReference type="SUPFAM" id="SSF51735">
    <property type="entry name" value="NAD(P)-binding Rossmann-fold domains"/>
    <property type="match status" value="1"/>
</dbReference>
<comment type="pathway">
    <text evidence="1 6">Carbohydrate biosynthesis; dTDP-L-rhamnose biosynthesis.</text>
</comment>
<dbReference type="Pfam" id="PF04321">
    <property type="entry name" value="RmlD_sub_bind"/>
    <property type="match status" value="1"/>
</dbReference>
<comment type="function">
    <text evidence="6">Catalyzes the reduction of dTDP-6-deoxy-L-lyxo-4-hexulose to yield dTDP-L-rhamnose.</text>
</comment>
<evidence type="ECO:0000256" key="3">
    <source>
        <dbReference type="ARBA" id="ARBA00012929"/>
    </source>
</evidence>
<name>A0ABX3P579_9BACT</name>
<sequence length="267" mass="30049">MRNKEIVILGSAGMLGQMVKKYFSAAGHSITCFDNRFNYENRPAYGAYLRSLRNAVVFNCIGKIKQKTDDAGDLLQANAILPAELRNGLHEDVILIHPSTDCVFNGEKGLPYAVTDEADATDDYGWSKRLGEVVLTGRANTLIPRVSIIGPDRNPLGKGLLAWVMSNKPGTTIKGFTNHLWNGITTLEWCRQIDDFLNKNQSFEFTLKQYGTTEHYTKYDMVTLFNDLFDLKLQIEPIETPSMVDRRLTPEIICKSLPEQLKDIKLG</sequence>
<evidence type="ECO:0000313" key="8">
    <source>
        <dbReference type="EMBL" id="OQP55302.1"/>
    </source>
</evidence>
<reference evidence="8 9" key="1">
    <citation type="submission" date="2016-04" db="EMBL/GenBank/DDBJ databases">
        <authorList>
            <person name="Chen L."/>
            <person name="Zhuang W."/>
            <person name="Wang G."/>
        </authorList>
    </citation>
    <scope>NUCLEOTIDE SEQUENCE [LARGE SCALE GENOMIC DNA]</scope>
    <source>
        <strain evidence="9">GR20</strain>
    </source>
</reference>
<keyword evidence="9" id="KW-1185">Reference proteome</keyword>
<evidence type="ECO:0000256" key="6">
    <source>
        <dbReference type="RuleBase" id="RU364082"/>
    </source>
</evidence>
<comment type="similarity">
    <text evidence="2 6">Belongs to the dTDP-4-dehydrorhamnose reductase family.</text>
</comment>
<dbReference type="Gene3D" id="3.40.50.720">
    <property type="entry name" value="NAD(P)-binding Rossmann-like Domain"/>
    <property type="match status" value="1"/>
</dbReference>
<evidence type="ECO:0000256" key="2">
    <source>
        <dbReference type="ARBA" id="ARBA00010944"/>
    </source>
</evidence>
<dbReference type="EC" id="1.1.1.133" evidence="3 6"/>
<dbReference type="EMBL" id="LWBO01000001">
    <property type="protein sequence ID" value="OQP55302.1"/>
    <property type="molecule type" value="Genomic_DNA"/>
</dbReference>
<dbReference type="InterPro" id="IPR036291">
    <property type="entry name" value="NAD(P)-bd_dom_sf"/>
</dbReference>